<organism evidence="5 6">
    <name type="scientific">Methanoculleus taiwanensis</name>
    <dbReference type="NCBI Taxonomy" id="1550565"/>
    <lineage>
        <taxon>Archaea</taxon>
        <taxon>Methanobacteriati</taxon>
        <taxon>Methanobacteriota</taxon>
        <taxon>Stenosarchaea group</taxon>
        <taxon>Methanomicrobia</taxon>
        <taxon>Methanomicrobiales</taxon>
        <taxon>Methanomicrobiaceae</taxon>
        <taxon>Methanoculleus</taxon>
    </lineage>
</organism>
<dbReference type="GO" id="GO:0005886">
    <property type="term" value="C:plasma membrane"/>
    <property type="evidence" value="ECO:0007669"/>
    <property type="project" value="UniProtKB-SubCell"/>
</dbReference>
<gene>
    <name evidence="5" type="ORF">ABH15_05770</name>
</gene>
<comment type="caution">
    <text evidence="5">The sequence shown here is derived from an EMBL/GenBank/DDBJ whole genome shotgun (WGS) entry which is preliminary data.</text>
</comment>
<dbReference type="InterPro" id="IPR026371">
    <property type="entry name" value="PGF_CTERM"/>
</dbReference>
<feature type="domain" description="PGF-CTERM archaeal protein-sorting signal" evidence="4">
    <location>
        <begin position="752"/>
        <end position="774"/>
    </location>
</feature>
<evidence type="ECO:0000313" key="6">
    <source>
        <dbReference type="Proteomes" id="UP000290932"/>
    </source>
</evidence>
<proteinExistence type="predicted"/>
<dbReference type="GO" id="GO:0030115">
    <property type="term" value="C:S-layer"/>
    <property type="evidence" value="ECO:0007669"/>
    <property type="project" value="UniProtKB-SubCell"/>
</dbReference>
<dbReference type="InterPro" id="IPR024277">
    <property type="entry name" value="DUF3821"/>
</dbReference>
<dbReference type="NCBIfam" id="TIGR04126">
    <property type="entry name" value="PGF_CTERM"/>
    <property type="match status" value="1"/>
</dbReference>
<dbReference type="Proteomes" id="UP000290932">
    <property type="component" value="Unassembled WGS sequence"/>
</dbReference>
<evidence type="ECO:0000259" key="3">
    <source>
        <dbReference type="Pfam" id="PF12863"/>
    </source>
</evidence>
<keyword evidence="1" id="KW-0732">Signal</keyword>
<reference evidence="5 6" key="1">
    <citation type="journal article" date="2015" name="Int. J. Syst. Evol. Microbiol.">
        <title>Methanoculleus taiwanensis sp. nov., a methanogen isolated from deep marine sediment at the deformation front area near Taiwan.</title>
        <authorList>
            <person name="Weng C.Y."/>
            <person name="Chen S.C."/>
            <person name="Lai M.C."/>
            <person name="Wu S.Y."/>
            <person name="Lin S."/>
            <person name="Yang T.F."/>
            <person name="Chen P.C."/>
        </authorList>
    </citation>
    <scope>NUCLEOTIDE SEQUENCE [LARGE SCALE GENOMIC DNA]</scope>
    <source>
        <strain evidence="5 6">CYW4</strain>
    </source>
</reference>
<protein>
    <submittedName>
        <fullName evidence="5">Uncharacterized protein</fullName>
    </submittedName>
</protein>
<dbReference type="OrthoDB" id="118064at2157"/>
<dbReference type="EMBL" id="LHQS01000002">
    <property type="protein sequence ID" value="RXE55739.1"/>
    <property type="molecule type" value="Genomic_DNA"/>
</dbReference>
<evidence type="ECO:0000256" key="1">
    <source>
        <dbReference type="ARBA" id="ARBA00022729"/>
    </source>
</evidence>
<keyword evidence="2" id="KW-0472">Membrane</keyword>
<dbReference type="RefSeq" id="WP_128693432.1">
    <property type="nucleotide sequence ID" value="NZ_LHQS01000002.1"/>
</dbReference>
<evidence type="ECO:0000256" key="2">
    <source>
        <dbReference type="SAM" id="Phobius"/>
    </source>
</evidence>
<evidence type="ECO:0000259" key="4">
    <source>
        <dbReference type="Pfam" id="PF18204"/>
    </source>
</evidence>
<keyword evidence="2" id="KW-1133">Transmembrane helix</keyword>
<evidence type="ECO:0000313" key="5">
    <source>
        <dbReference type="EMBL" id="RXE55739.1"/>
    </source>
</evidence>
<feature type="transmembrane region" description="Helical" evidence="2">
    <location>
        <begin position="754"/>
        <end position="772"/>
    </location>
</feature>
<keyword evidence="2" id="KW-0812">Transmembrane</keyword>
<keyword evidence="6" id="KW-1185">Reference proteome</keyword>
<dbReference type="AlphaFoldDB" id="A0A498GYF9"/>
<dbReference type="Pfam" id="PF12863">
    <property type="entry name" value="DUF3821"/>
    <property type="match status" value="1"/>
</dbReference>
<name>A0A498GYF9_9EURY</name>
<dbReference type="Pfam" id="PF18204">
    <property type="entry name" value="PGF-CTERM"/>
    <property type="match status" value="1"/>
</dbReference>
<accession>A0A498GYF9</accession>
<feature type="domain" description="DUF3821" evidence="3">
    <location>
        <begin position="32"/>
        <end position="190"/>
    </location>
</feature>
<sequence>MKSITKTMVVAFVVLMAVSLMVAPAAARAVASGNTVYVGEEGLDLSGIAGITRLVHYSDFTAGAADNIIDVPVATDFDLTATDAGGITGTYYAWNAGGLIAGNPFVVVKVPNVTLDVVLNNSRSDSVNGKSVSRDTVLAFELQNNVGGLYATPAIATMDIEITTPGGGKLTQFGGVSTAAVPINASKIYVGGMSLSGVEAGTYTAVAKWTNNPATGLKDKGFDSNSVSFQVTTKTLAIESNKDSVIRGNTFVVTITGESKKAYWVYVKDAGLANNQYPLIAPGQPSVVPGVQMTGVTDLANFTDTKAQVTTSAAGTRTVQFNTTAITDDQSFTIKVVDPTNLATSDDVKVKVEKGQVTMTASGTGIYYIGEEITLSGTNTDNSTTFLFLTGPNLGANGVKLENATISVVDTAGNTFTTESVETDDTWSYKWDTSSLGEVVDSGTYTIYAVSAPRDKAHLSGVQYATASVVLKTPFITATASASSVAKGDELTVSGTAEGNPNNVYVWIFGKNFRLLSQSASVESDGSFEYDLDSGQTSNLASGQYFVVVQHPMMDGQQDVQLVAGTTATIIAPGMTQVNLANLQASDAATALVNALNSPNVDDTYTKLTFLVEEPWIRIDTIGDQNVGSTFTLSGTTNLASGDELLIDVTSASFQPTEKTQASEFSGASGTVTIQQGEPYNTWSFEVDASAFQPDEYIVNVESVETGATQTTTFNVVQGQATPTVTPTGNATVAPTTAATTTATTAAPTTATPGFGALIALIGLGAVAVLVLRRN</sequence>
<dbReference type="NCBIfam" id="NF041431">
    <property type="entry name" value="S_layer_MEMAR"/>
    <property type="match status" value="1"/>
</dbReference>